<dbReference type="EMBL" id="SEOQ01000569">
    <property type="protein sequence ID" value="TFY60322.1"/>
    <property type="molecule type" value="Genomic_DNA"/>
</dbReference>
<comment type="similarity">
    <text evidence="4">Belongs to the protein kinase superfamily.</text>
</comment>
<dbReference type="PROSITE" id="PS00108">
    <property type="entry name" value="PROTEIN_KINASE_ST"/>
    <property type="match status" value="1"/>
</dbReference>
<dbReference type="Gene3D" id="1.10.510.10">
    <property type="entry name" value="Transferase(Phosphotransferase) domain 1"/>
    <property type="match status" value="1"/>
</dbReference>
<evidence type="ECO:0000256" key="2">
    <source>
        <dbReference type="ARBA" id="ARBA00022840"/>
    </source>
</evidence>
<sequence length="488" mass="54139">MRLLDILPLRRHLDTPHQVPSPAMSLKYPKVAGYRLIQQVGGGGFSSVFQAVHVEDHRVAACKMVVLTKDTTQVERKTLEKEMRVHAALKFKHVLEFINAVIVEPNSGSPYYPAIYMLLEFAAGGDLFDKIAPDIGVGEDVAHYYFLQLLDGLTYIHGEGVCHRDLKPENLLLDAAGILKISDFGLCSVYKLKETGRTRMLTERCGSLPYVAPELAGSSAYQAEPIDVWGIGVILFTMLAGNTPWDEPTSRSYEYRRYLSKEIFDDEPWNRIGGGCLSLITRLLDVDPTTRMSLQEAGGHPWVIRSSQLVNRPVALAEQLTQQLRDSGDLAIANPTLGSPMEQDEDDPMFSATHGSQFTQKLLLFSQTQHGTRYNPSLTRFYASLPPSALLPLIGEALDSLGVKYKLGTSGGGNGGDDGKLVCRVGGIDNRKVMFKGWIEIEPFSDASRVSQDSFCVMKRDEGGPMSWRRLWKALVCSPEVDPYVLRK</sequence>
<evidence type="ECO:0000313" key="6">
    <source>
        <dbReference type="EMBL" id="TFY60322.1"/>
    </source>
</evidence>
<dbReference type="PROSITE" id="PS50011">
    <property type="entry name" value="PROTEIN_KINASE_DOM"/>
    <property type="match status" value="1"/>
</dbReference>
<dbReference type="PROSITE" id="PS00107">
    <property type="entry name" value="PROTEIN_KINASE_ATP"/>
    <property type="match status" value="1"/>
</dbReference>
<proteinExistence type="inferred from homology"/>
<feature type="domain" description="Protein kinase" evidence="5">
    <location>
        <begin position="34"/>
        <end position="303"/>
    </location>
</feature>
<evidence type="ECO:0000256" key="1">
    <source>
        <dbReference type="ARBA" id="ARBA00022741"/>
    </source>
</evidence>
<keyword evidence="1 3" id="KW-0547">Nucleotide-binding</keyword>
<dbReference type="GO" id="GO:0005524">
    <property type="term" value="F:ATP binding"/>
    <property type="evidence" value="ECO:0007669"/>
    <property type="project" value="UniProtKB-UniRule"/>
</dbReference>
<dbReference type="PANTHER" id="PTHR24346">
    <property type="entry name" value="MAP/MICROTUBULE AFFINITY-REGULATING KINASE"/>
    <property type="match status" value="1"/>
</dbReference>
<dbReference type="InterPro" id="IPR000719">
    <property type="entry name" value="Prot_kinase_dom"/>
</dbReference>
<dbReference type="Proteomes" id="UP000298327">
    <property type="component" value="Unassembled WGS sequence"/>
</dbReference>
<dbReference type="OrthoDB" id="539158at2759"/>
<dbReference type="InterPro" id="IPR011009">
    <property type="entry name" value="Kinase-like_dom_sf"/>
</dbReference>
<keyword evidence="2 3" id="KW-0067">ATP-binding</keyword>
<evidence type="ECO:0000259" key="5">
    <source>
        <dbReference type="PROSITE" id="PS50011"/>
    </source>
</evidence>
<protein>
    <recommendedName>
        <fullName evidence="5">Protein kinase domain-containing protein</fullName>
    </recommendedName>
</protein>
<dbReference type="GO" id="GO:0004674">
    <property type="term" value="F:protein serine/threonine kinase activity"/>
    <property type="evidence" value="ECO:0007669"/>
    <property type="project" value="UniProtKB-KW"/>
</dbReference>
<dbReference type="GO" id="GO:0035556">
    <property type="term" value="P:intracellular signal transduction"/>
    <property type="evidence" value="ECO:0007669"/>
    <property type="project" value="TreeGrafter"/>
</dbReference>
<dbReference type="Pfam" id="PF00069">
    <property type="entry name" value="Pkinase"/>
    <property type="match status" value="1"/>
</dbReference>
<gene>
    <name evidence="6" type="ORF">EVG20_g7461</name>
</gene>
<reference evidence="6 7" key="1">
    <citation type="submission" date="2019-02" db="EMBL/GenBank/DDBJ databases">
        <title>Genome sequencing of the rare red list fungi Dentipellis fragilis.</title>
        <authorList>
            <person name="Buettner E."/>
            <person name="Kellner H."/>
        </authorList>
    </citation>
    <scope>NUCLEOTIDE SEQUENCE [LARGE SCALE GENOMIC DNA]</scope>
    <source>
        <strain evidence="6 7">DSM 105465</strain>
    </source>
</reference>
<evidence type="ECO:0000256" key="3">
    <source>
        <dbReference type="PROSITE-ProRule" id="PRU10141"/>
    </source>
</evidence>
<dbReference type="FunFam" id="1.10.510.10:FF:000571">
    <property type="entry name" value="Maternal embryonic leucine zipper kinase"/>
    <property type="match status" value="1"/>
</dbReference>
<dbReference type="InterPro" id="IPR017441">
    <property type="entry name" value="Protein_kinase_ATP_BS"/>
</dbReference>
<comment type="caution">
    <text evidence="6">The sequence shown here is derived from an EMBL/GenBank/DDBJ whole genome shotgun (WGS) entry which is preliminary data.</text>
</comment>
<keyword evidence="7" id="KW-1185">Reference proteome</keyword>
<organism evidence="6 7">
    <name type="scientific">Dentipellis fragilis</name>
    <dbReference type="NCBI Taxonomy" id="205917"/>
    <lineage>
        <taxon>Eukaryota</taxon>
        <taxon>Fungi</taxon>
        <taxon>Dikarya</taxon>
        <taxon>Basidiomycota</taxon>
        <taxon>Agaricomycotina</taxon>
        <taxon>Agaricomycetes</taxon>
        <taxon>Russulales</taxon>
        <taxon>Hericiaceae</taxon>
        <taxon>Dentipellis</taxon>
    </lineage>
</organism>
<accession>A0A4Y9YDP0</accession>
<dbReference type="STRING" id="205917.A0A4Y9YDP0"/>
<dbReference type="GO" id="GO:0005737">
    <property type="term" value="C:cytoplasm"/>
    <property type="evidence" value="ECO:0007669"/>
    <property type="project" value="TreeGrafter"/>
</dbReference>
<evidence type="ECO:0000256" key="4">
    <source>
        <dbReference type="RuleBase" id="RU000304"/>
    </source>
</evidence>
<name>A0A4Y9YDP0_9AGAM</name>
<dbReference type="PANTHER" id="PTHR24346:SF110">
    <property type="entry name" value="NON-SPECIFIC SERINE_THREONINE PROTEIN KINASE"/>
    <property type="match status" value="1"/>
</dbReference>
<keyword evidence="4" id="KW-0723">Serine/threonine-protein kinase</keyword>
<dbReference type="SUPFAM" id="SSF56112">
    <property type="entry name" value="Protein kinase-like (PK-like)"/>
    <property type="match status" value="1"/>
</dbReference>
<keyword evidence="4" id="KW-0808">Transferase</keyword>
<dbReference type="InterPro" id="IPR008271">
    <property type="entry name" value="Ser/Thr_kinase_AS"/>
</dbReference>
<feature type="binding site" evidence="3">
    <location>
        <position position="63"/>
    </location>
    <ligand>
        <name>ATP</name>
        <dbReference type="ChEBI" id="CHEBI:30616"/>
    </ligand>
</feature>
<dbReference type="AlphaFoldDB" id="A0A4Y9YDP0"/>
<dbReference type="SMART" id="SM00220">
    <property type="entry name" value="S_TKc"/>
    <property type="match status" value="1"/>
</dbReference>
<keyword evidence="4" id="KW-0418">Kinase</keyword>
<evidence type="ECO:0000313" key="7">
    <source>
        <dbReference type="Proteomes" id="UP000298327"/>
    </source>
</evidence>